<dbReference type="Proteomes" id="UP000682733">
    <property type="component" value="Unassembled WGS sequence"/>
</dbReference>
<sequence length="86" mass="9801">MFYLRKSLFLQKNVMGFGEEIGVSSEEVGLSAQERQVFGEEIGLSPQERDVFGTHSRVRNRIDVLDLSKHIFDIDRDIDLCSVLLA</sequence>
<protein>
    <submittedName>
        <fullName evidence="1">Uncharacterized protein</fullName>
    </submittedName>
</protein>
<organism evidence="1 3">
    <name type="scientific">Didymodactylos carnosus</name>
    <dbReference type="NCBI Taxonomy" id="1234261"/>
    <lineage>
        <taxon>Eukaryota</taxon>
        <taxon>Metazoa</taxon>
        <taxon>Spiralia</taxon>
        <taxon>Gnathifera</taxon>
        <taxon>Rotifera</taxon>
        <taxon>Eurotatoria</taxon>
        <taxon>Bdelloidea</taxon>
        <taxon>Philodinida</taxon>
        <taxon>Philodinidae</taxon>
        <taxon>Didymodactylos</taxon>
    </lineage>
</organism>
<dbReference type="AlphaFoldDB" id="A0A8S2EBM8"/>
<dbReference type="EMBL" id="CAJOBA010010616">
    <property type="protein sequence ID" value="CAF3867102.1"/>
    <property type="molecule type" value="Genomic_DNA"/>
</dbReference>
<evidence type="ECO:0000313" key="2">
    <source>
        <dbReference type="EMBL" id="CAF3867102.1"/>
    </source>
</evidence>
<gene>
    <name evidence="1" type="ORF">OVA965_LOCUS19464</name>
    <name evidence="2" type="ORF">TMI583_LOCUS19507</name>
</gene>
<comment type="caution">
    <text evidence="1">The sequence shown here is derived from an EMBL/GenBank/DDBJ whole genome shotgun (WGS) entry which is preliminary data.</text>
</comment>
<name>A0A8S2EBM8_9BILA</name>
<evidence type="ECO:0000313" key="3">
    <source>
        <dbReference type="Proteomes" id="UP000677228"/>
    </source>
</evidence>
<dbReference type="EMBL" id="CAJNOK010010037">
    <property type="protein sequence ID" value="CAF1104675.1"/>
    <property type="molecule type" value="Genomic_DNA"/>
</dbReference>
<dbReference type="Proteomes" id="UP000677228">
    <property type="component" value="Unassembled WGS sequence"/>
</dbReference>
<proteinExistence type="predicted"/>
<accession>A0A8S2EBM8</accession>
<evidence type="ECO:0000313" key="1">
    <source>
        <dbReference type="EMBL" id="CAF1104675.1"/>
    </source>
</evidence>
<reference evidence="1" key="1">
    <citation type="submission" date="2021-02" db="EMBL/GenBank/DDBJ databases">
        <authorList>
            <person name="Nowell W R."/>
        </authorList>
    </citation>
    <scope>NUCLEOTIDE SEQUENCE</scope>
</reference>